<dbReference type="KEGG" id="gce:KYE46_03345"/>
<dbReference type="EMBL" id="CP079194">
    <property type="protein sequence ID" value="QXT40300.1"/>
    <property type="molecule type" value="Genomic_DNA"/>
</dbReference>
<keyword evidence="2" id="KW-1185">Reference proteome</keyword>
<sequence length="62" mass="6907">MIETTFTAQDTIFAPMQMTHVANTTRPAPSADPFDWSTTPYGADSFIFRPDITDRNDTKPAP</sequence>
<dbReference type="Proteomes" id="UP000825009">
    <property type="component" value="Chromosome"/>
</dbReference>
<name>A0A8F6YDC6_9RHOB</name>
<evidence type="ECO:0000313" key="1">
    <source>
        <dbReference type="EMBL" id="QXT40300.1"/>
    </source>
</evidence>
<dbReference type="RefSeq" id="WP_219003440.1">
    <property type="nucleotide sequence ID" value="NZ_CP079194.1"/>
</dbReference>
<gene>
    <name evidence="1" type="ORF">KYE46_03345</name>
</gene>
<reference evidence="1 2" key="1">
    <citation type="submission" date="2021-07" db="EMBL/GenBank/DDBJ databases">
        <title>A novel Jannaschia species isolated from marine dinoflagellate Ceratoperidinium margalefii.</title>
        <authorList>
            <person name="Jiang Y."/>
            <person name="Li Z."/>
        </authorList>
    </citation>
    <scope>NUCLEOTIDE SEQUENCE [LARGE SCALE GENOMIC DNA]</scope>
    <source>
        <strain evidence="1 2">J12C1-MA-4</strain>
    </source>
</reference>
<proteinExistence type="predicted"/>
<organism evidence="1 2">
    <name type="scientific">Gymnodinialimonas ceratoperidinii</name>
    <dbReference type="NCBI Taxonomy" id="2856823"/>
    <lineage>
        <taxon>Bacteria</taxon>
        <taxon>Pseudomonadati</taxon>
        <taxon>Pseudomonadota</taxon>
        <taxon>Alphaproteobacteria</taxon>
        <taxon>Rhodobacterales</taxon>
        <taxon>Paracoccaceae</taxon>
        <taxon>Gymnodinialimonas</taxon>
    </lineage>
</organism>
<dbReference type="AlphaFoldDB" id="A0A8F6YDC6"/>
<protein>
    <submittedName>
        <fullName evidence="1">Uncharacterized protein</fullName>
    </submittedName>
</protein>
<evidence type="ECO:0000313" key="2">
    <source>
        <dbReference type="Proteomes" id="UP000825009"/>
    </source>
</evidence>
<accession>A0A8F6YDC6</accession>